<accession>E0FUD7</accession>
<dbReference type="KEGG" id="twi:Thewi_2068"/>
<dbReference type="GO" id="GO:0003964">
    <property type="term" value="F:RNA-directed DNA polymerase activity"/>
    <property type="evidence" value="ECO:0007669"/>
    <property type="project" value="UniProtKB-KW"/>
</dbReference>
<dbReference type="AlphaFoldDB" id="E0FUD7"/>
<gene>
    <name evidence="2" type="ORF">Thewi_0168</name>
    <name evidence="3" type="ORF">Thewi_0314</name>
    <name evidence="4" type="ORF">Thewi_0569</name>
    <name evidence="5" type="ORF">Thewi_0695</name>
    <name evidence="6" type="ORF">Thewi_0946</name>
    <name evidence="7" type="ORF">Thewi_0968</name>
    <name evidence="8" type="ORF">Thewi_1283</name>
    <name evidence="9" type="ORF">Thewi_1920</name>
    <name evidence="10" type="ORF">Thewi_2068</name>
</gene>
<evidence type="ECO:0000313" key="4">
    <source>
        <dbReference type="EMBL" id="AEM78028.1"/>
    </source>
</evidence>
<proteinExistence type="predicted"/>
<reference evidence="10 11" key="1">
    <citation type="submission" date="2011-08" db="EMBL/GenBank/DDBJ databases">
        <title>Complete sequence of Thermoanaerobacter wiegelii Rt8.B1.</title>
        <authorList>
            <consortium name="US DOE Joint Genome Institute"/>
            <person name="Lucas S."/>
            <person name="Han J."/>
            <person name="Lapidus A."/>
            <person name="Cheng J.-F."/>
            <person name="Goodwin L."/>
            <person name="Pitluck S."/>
            <person name="Peters L."/>
            <person name="Mikhailova N."/>
            <person name="Zeytun A."/>
            <person name="Daligault H."/>
            <person name="Detter J.C."/>
            <person name="Han C."/>
            <person name="Tapia R."/>
            <person name="Land M."/>
            <person name="Hauser L."/>
            <person name="Kyrpides N."/>
            <person name="Ivanova N."/>
            <person name="Pagani I."/>
            <person name="Hemme C."/>
            <person name="Woyke T."/>
        </authorList>
    </citation>
    <scope>NUCLEOTIDE SEQUENCE [LARGE SCALE GENOMIC DNA]</scope>
    <source>
        <strain evidence="10 11">Rt8.B1</strain>
    </source>
</reference>
<feature type="compositionally biased region" description="Basic and acidic residues" evidence="1">
    <location>
        <begin position="18"/>
        <end position="30"/>
    </location>
</feature>
<dbReference type="KEGG" id="twi:Thewi_0695"/>
<protein>
    <submittedName>
        <fullName evidence="10">RNA-directed DNA polymerase (Reverse transcriptase)</fullName>
    </submittedName>
</protein>
<dbReference type="EMBL" id="CP002991">
    <property type="protein sequence ID" value="AEM78706.1"/>
    <property type="molecule type" value="Genomic_DNA"/>
</dbReference>
<dbReference type="KEGG" id="twi:Thewi_1920"/>
<evidence type="ECO:0000313" key="6">
    <source>
        <dbReference type="EMBL" id="AEM78375.1"/>
    </source>
</evidence>
<dbReference type="EMBL" id="CP002991">
    <property type="protein sequence ID" value="AEM78375.1"/>
    <property type="molecule type" value="Genomic_DNA"/>
</dbReference>
<dbReference type="EMBL" id="CP002991">
    <property type="protein sequence ID" value="AEM79433.1"/>
    <property type="molecule type" value="Genomic_DNA"/>
</dbReference>
<evidence type="ECO:0000313" key="8">
    <source>
        <dbReference type="EMBL" id="AEM78706.1"/>
    </source>
</evidence>
<keyword evidence="11" id="KW-1185">Reference proteome</keyword>
<feature type="region of interest" description="Disordered" evidence="1">
    <location>
        <begin position="1"/>
        <end position="41"/>
    </location>
</feature>
<evidence type="ECO:0000256" key="1">
    <source>
        <dbReference type="SAM" id="MobiDB-lite"/>
    </source>
</evidence>
<organism evidence="10 11">
    <name type="scientific">Thermoanaerobacter wiegelii Rt8.B1</name>
    <dbReference type="NCBI Taxonomy" id="697303"/>
    <lineage>
        <taxon>Bacteria</taxon>
        <taxon>Bacillati</taxon>
        <taxon>Bacillota</taxon>
        <taxon>Clostridia</taxon>
        <taxon>Thermoanaerobacterales</taxon>
        <taxon>Thermoanaerobacteraceae</taxon>
        <taxon>Thermoanaerobacter</taxon>
    </lineage>
</organism>
<dbReference type="EMBL" id="CP002991">
    <property type="protein sequence ID" value="AEM77813.1"/>
    <property type="molecule type" value="Genomic_DNA"/>
</dbReference>
<evidence type="ECO:0000313" key="10">
    <source>
        <dbReference type="EMBL" id="AEM79433.1"/>
    </source>
</evidence>
<dbReference type="KEGG" id="twi:Thewi_0946"/>
<dbReference type="KEGG" id="twi:Thewi_0968"/>
<dbReference type="KEGG" id="twi:Thewi_0569"/>
<dbReference type="EMBL" id="CP002991">
    <property type="protein sequence ID" value="AEM78148.1"/>
    <property type="molecule type" value="Genomic_DNA"/>
</dbReference>
<dbReference type="RefSeq" id="WP_014062067.1">
    <property type="nucleotide sequence ID" value="NC_015958.1"/>
</dbReference>
<evidence type="ECO:0000313" key="3">
    <source>
        <dbReference type="EMBL" id="AEM77813.1"/>
    </source>
</evidence>
<evidence type="ECO:0000313" key="9">
    <source>
        <dbReference type="EMBL" id="AEM79300.1"/>
    </source>
</evidence>
<evidence type="ECO:0000313" key="11">
    <source>
        <dbReference type="Proteomes" id="UP000008276"/>
    </source>
</evidence>
<keyword evidence="10" id="KW-0695">RNA-directed DNA polymerase</keyword>
<dbReference type="HOGENOM" id="CLU_3085775_0_0_9"/>
<dbReference type="EMBL" id="CP002991">
    <property type="protein sequence ID" value="AEM78028.1"/>
    <property type="molecule type" value="Genomic_DNA"/>
</dbReference>
<keyword evidence="10" id="KW-0808">Transferase</keyword>
<evidence type="ECO:0000313" key="7">
    <source>
        <dbReference type="EMBL" id="AEM78397.1"/>
    </source>
</evidence>
<dbReference type="EMBL" id="CP002991">
    <property type="protein sequence ID" value="AEM77677.1"/>
    <property type="molecule type" value="Genomic_DNA"/>
</dbReference>
<dbReference type="EMBL" id="CP002991">
    <property type="protein sequence ID" value="AEM78397.1"/>
    <property type="molecule type" value="Genomic_DNA"/>
</dbReference>
<dbReference type="Proteomes" id="UP000008276">
    <property type="component" value="Chromosome"/>
</dbReference>
<evidence type="ECO:0000313" key="5">
    <source>
        <dbReference type="EMBL" id="AEM78148.1"/>
    </source>
</evidence>
<dbReference type="EMBL" id="CP002991">
    <property type="protein sequence ID" value="AEM79300.1"/>
    <property type="molecule type" value="Genomic_DNA"/>
</dbReference>
<name>E0FUD7_9THEO</name>
<dbReference type="KEGG" id="twi:Thewi_1283"/>
<dbReference type="KEGG" id="twi:Thewi_0168"/>
<dbReference type="eggNOG" id="COG3344">
    <property type="taxonomic scope" value="Bacteria"/>
</dbReference>
<dbReference type="KEGG" id="twi:Thewi_0314"/>
<evidence type="ECO:0000313" key="2">
    <source>
        <dbReference type="EMBL" id="AEM77677.1"/>
    </source>
</evidence>
<sequence length="52" mass="6174">MNSRDMRRLQTTQQRGYPLDREREFQKTTEVHSISSASRDGRNDVLRIVHNS</sequence>
<keyword evidence="10" id="KW-0548">Nucleotidyltransferase</keyword>